<feature type="region of interest" description="Disordered" evidence="1">
    <location>
        <begin position="1"/>
        <end position="21"/>
    </location>
</feature>
<evidence type="ECO:0000313" key="3">
    <source>
        <dbReference type="Proteomes" id="UP001459277"/>
    </source>
</evidence>
<name>A0AAW2DRB3_9ROSI</name>
<dbReference type="EMBL" id="JAZDWU010000001">
    <property type="protein sequence ID" value="KAL0013122.1"/>
    <property type="molecule type" value="Genomic_DNA"/>
</dbReference>
<keyword evidence="3" id="KW-1185">Reference proteome</keyword>
<sequence length="104" mass="11998">MKSVGTLVSEPKEKKQSHERDKEVVSFPNLIIILIEEIVHGFCNMKCYSDENDVPLQNERTSLLRTKIKGFIAPSKEDSIIQIPGSHCKFLDQRLSANEPRYFY</sequence>
<organism evidence="2 3">
    <name type="scientific">Lithocarpus litseifolius</name>
    <dbReference type="NCBI Taxonomy" id="425828"/>
    <lineage>
        <taxon>Eukaryota</taxon>
        <taxon>Viridiplantae</taxon>
        <taxon>Streptophyta</taxon>
        <taxon>Embryophyta</taxon>
        <taxon>Tracheophyta</taxon>
        <taxon>Spermatophyta</taxon>
        <taxon>Magnoliopsida</taxon>
        <taxon>eudicotyledons</taxon>
        <taxon>Gunneridae</taxon>
        <taxon>Pentapetalae</taxon>
        <taxon>rosids</taxon>
        <taxon>fabids</taxon>
        <taxon>Fagales</taxon>
        <taxon>Fagaceae</taxon>
        <taxon>Lithocarpus</taxon>
    </lineage>
</organism>
<comment type="caution">
    <text evidence="2">The sequence shown here is derived from an EMBL/GenBank/DDBJ whole genome shotgun (WGS) entry which is preliminary data.</text>
</comment>
<feature type="compositionally biased region" description="Basic and acidic residues" evidence="1">
    <location>
        <begin position="10"/>
        <end position="21"/>
    </location>
</feature>
<proteinExistence type="predicted"/>
<dbReference type="AlphaFoldDB" id="A0AAW2DRB3"/>
<evidence type="ECO:0000256" key="1">
    <source>
        <dbReference type="SAM" id="MobiDB-lite"/>
    </source>
</evidence>
<dbReference type="Proteomes" id="UP001459277">
    <property type="component" value="Unassembled WGS sequence"/>
</dbReference>
<protein>
    <submittedName>
        <fullName evidence="2">Uncharacterized protein</fullName>
    </submittedName>
</protein>
<evidence type="ECO:0000313" key="2">
    <source>
        <dbReference type="EMBL" id="KAL0013122.1"/>
    </source>
</evidence>
<gene>
    <name evidence="2" type="ORF">SO802_000191</name>
</gene>
<reference evidence="2 3" key="1">
    <citation type="submission" date="2024-01" db="EMBL/GenBank/DDBJ databases">
        <title>A telomere-to-telomere, gap-free genome of sweet tea (Lithocarpus litseifolius).</title>
        <authorList>
            <person name="Zhou J."/>
        </authorList>
    </citation>
    <scope>NUCLEOTIDE SEQUENCE [LARGE SCALE GENOMIC DNA]</scope>
    <source>
        <strain evidence="2">Zhou-2022a</strain>
        <tissue evidence="2">Leaf</tissue>
    </source>
</reference>
<accession>A0AAW2DRB3</accession>